<protein>
    <recommendedName>
        <fullName evidence="6">Sulfatase N-terminal domain-containing protein</fullName>
    </recommendedName>
</protein>
<gene>
    <name evidence="7" type="ORF">DGQ38_05145</name>
</gene>
<dbReference type="EMBL" id="DPMF01000115">
    <property type="protein sequence ID" value="HCV80416.1"/>
    <property type="molecule type" value="Genomic_DNA"/>
</dbReference>
<dbReference type="InterPro" id="IPR050448">
    <property type="entry name" value="OpgB/LTA_synthase_biosynth"/>
</dbReference>
<dbReference type="Pfam" id="PF00884">
    <property type="entry name" value="Sulfatase"/>
    <property type="match status" value="1"/>
</dbReference>
<evidence type="ECO:0000259" key="6">
    <source>
        <dbReference type="Pfam" id="PF00884"/>
    </source>
</evidence>
<evidence type="ECO:0000256" key="3">
    <source>
        <dbReference type="ARBA" id="ARBA00022692"/>
    </source>
</evidence>
<comment type="caution">
    <text evidence="7">The sequence shown here is derived from an EMBL/GenBank/DDBJ whole genome shotgun (WGS) entry which is preliminary data.</text>
</comment>
<keyword evidence="4" id="KW-1133">Transmembrane helix</keyword>
<keyword evidence="5" id="KW-0472">Membrane</keyword>
<evidence type="ECO:0000313" key="8">
    <source>
        <dbReference type="Proteomes" id="UP000264330"/>
    </source>
</evidence>
<dbReference type="Proteomes" id="UP000264330">
    <property type="component" value="Unassembled WGS sequence"/>
</dbReference>
<dbReference type="PANTHER" id="PTHR47371">
    <property type="entry name" value="LIPOTEICHOIC ACID SYNTHASE"/>
    <property type="match status" value="1"/>
</dbReference>
<keyword evidence="3" id="KW-0812">Transmembrane</keyword>
<comment type="subcellular location">
    <subcellularLocation>
        <location evidence="1">Cell membrane</location>
        <topology evidence="1">Multi-pass membrane protein</topology>
    </subcellularLocation>
</comment>
<sequence>AHDHVVFNKALKELKKLKEPFFSTILTLSSHEPFEVPMETIIHGSDRQSLYKNSVLYTDKIIGNFMKEIQKEMYYKNTIFVFISDHGFRIGNATNREKRRYHIPFFMYGIPLKEQWSGKKISNVGSQSDLAKTILGQYKIKTNSFKFSNDLFTNRSGNAQYTFSHGFGFVSSKQSLIYDYNTEVVTYSNSKETTSTQQIFFNTGKAYLQKAYQDFIDRK</sequence>
<name>A0A3D5IZE9_9FLAO</name>
<evidence type="ECO:0000256" key="5">
    <source>
        <dbReference type="ARBA" id="ARBA00023136"/>
    </source>
</evidence>
<feature type="domain" description="Sulfatase N-terminal" evidence="6">
    <location>
        <begin position="2"/>
        <end position="137"/>
    </location>
</feature>
<dbReference type="PANTHER" id="PTHR47371:SF3">
    <property type="entry name" value="PHOSPHOGLYCEROL TRANSFERASE I"/>
    <property type="match status" value="1"/>
</dbReference>
<proteinExistence type="predicted"/>
<dbReference type="GO" id="GO:0005886">
    <property type="term" value="C:plasma membrane"/>
    <property type="evidence" value="ECO:0007669"/>
    <property type="project" value="UniProtKB-SubCell"/>
</dbReference>
<evidence type="ECO:0000256" key="2">
    <source>
        <dbReference type="ARBA" id="ARBA00022475"/>
    </source>
</evidence>
<keyword evidence="2" id="KW-1003">Cell membrane</keyword>
<dbReference type="Gene3D" id="3.40.720.10">
    <property type="entry name" value="Alkaline Phosphatase, subunit A"/>
    <property type="match status" value="1"/>
</dbReference>
<evidence type="ECO:0000313" key="7">
    <source>
        <dbReference type="EMBL" id="HCV80416.1"/>
    </source>
</evidence>
<reference evidence="7 8" key="1">
    <citation type="journal article" date="2018" name="Nat. Biotechnol.">
        <title>A standardized bacterial taxonomy based on genome phylogeny substantially revises the tree of life.</title>
        <authorList>
            <person name="Parks D.H."/>
            <person name="Chuvochina M."/>
            <person name="Waite D.W."/>
            <person name="Rinke C."/>
            <person name="Skarshewski A."/>
            <person name="Chaumeil P.A."/>
            <person name="Hugenholtz P."/>
        </authorList>
    </citation>
    <scope>NUCLEOTIDE SEQUENCE [LARGE SCALE GENOMIC DNA]</scope>
    <source>
        <strain evidence="7">UBA9359</strain>
    </source>
</reference>
<accession>A0A3D5IZE9</accession>
<organism evidence="7 8">
    <name type="scientific">Zunongwangia profunda</name>
    <dbReference type="NCBI Taxonomy" id="398743"/>
    <lineage>
        <taxon>Bacteria</taxon>
        <taxon>Pseudomonadati</taxon>
        <taxon>Bacteroidota</taxon>
        <taxon>Flavobacteriia</taxon>
        <taxon>Flavobacteriales</taxon>
        <taxon>Flavobacteriaceae</taxon>
        <taxon>Zunongwangia</taxon>
    </lineage>
</organism>
<evidence type="ECO:0000256" key="4">
    <source>
        <dbReference type="ARBA" id="ARBA00022989"/>
    </source>
</evidence>
<dbReference type="InterPro" id="IPR000917">
    <property type="entry name" value="Sulfatase_N"/>
</dbReference>
<evidence type="ECO:0000256" key="1">
    <source>
        <dbReference type="ARBA" id="ARBA00004651"/>
    </source>
</evidence>
<dbReference type="InterPro" id="IPR017850">
    <property type="entry name" value="Alkaline_phosphatase_core_sf"/>
</dbReference>
<feature type="non-terminal residue" evidence="7">
    <location>
        <position position="1"/>
    </location>
</feature>
<dbReference type="SUPFAM" id="SSF53649">
    <property type="entry name" value="Alkaline phosphatase-like"/>
    <property type="match status" value="1"/>
</dbReference>
<dbReference type="AlphaFoldDB" id="A0A3D5IZE9"/>